<dbReference type="FunFam" id="3.30.160.60:FF:002343">
    <property type="entry name" value="Zinc finger protein 33A"/>
    <property type="match status" value="1"/>
</dbReference>
<dbReference type="Gene3D" id="3.30.160.60">
    <property type="entry name" value="Classic Zinc Finger"/>
    <property type="match status" value="1"/>
</dbReference>
<comment type="caution">
    <text evidence="7">The sequence shown here is derived from an EMBL/GenBank/DDBJ whole genome shotgun (WGS) entry which is preliminary data.</text>
</comment>
<keyword evidence="3" id="KW-0862">Zinc</keyword>
<feature type="domain" description="C2H2-type" evidence="6">
    <location>
        <begin position="43"/>
        <end position="66"/>
    </location>
</feature>
<feature type="compositionally biased region" description="Polar residues" evidence="5">
    <location>
        <begin position="257"/>
        <end position="278"/>
    </location>
</feature>
<dbReference type="InterPro" id="IPR013087">
    <property type="entry name" value="Znf_C2H2_type"/>
</dbReference>
<dbReference type="SMART" id="SM00355">
    <property type="entry name" value="ZnF_C2H2"/>
    <property type="match status" value="1"/>
</dbReference>
<dbReference type="GO" id="GO:0008270">
    <property type="term" value="F:zinc ion binding"/>
    <property type="evidence" value="ECO:0007669"/>
    <property type="project" value="UniProtKB-KW"/>
</dbReference>
<dbReference type="PROSITE" id="PS50157">
    <property type="entry name" value="ZINC_FINGER_C2H2_2"/>
    <property type="match status" value="1"/>
</dbReference>
<evidence type="ECO:0000313" key="8">
    <source>
        <dbReference type="Proteomes" id="UP000034805"/>
    </source>
</evidence>
<feature type="region of interest" description="Disordered" evidence="5">
    <location>
        <begin position="1"/>
        <end position="26"/>
    </location>
</feature>
<keyword evidence="2 4" id="KW-0863">Zinc-finger</keyword>
<dbReference type="InterPro" id="IPR036236">
    <property type="entry name" value="Znf_C2H2_sf"/>
</dbReference>
<keyword evidence="1" id="KW-0479">Metal-binding</keyword>
<gene>
    <name evidence="7" type="ORF">Z043_117090</name>
</gene>
<protein>
    <recommendedName>
        <fullName evidence="6">C2H2-type domain-containing protein</fullName>
    </recommendedName>
</protein>
<evidence type="ECO:0000256" key="2">
    <source>
        <dbReference type="ARBA" id="ARBA00022771"/>
    </source>
</evidence>
<evidence type="ECO:0000313" key="7">
    <source>
        <dbReference type="EMBL" id="KPP64553.1"/>
    </source>
</evidence>
<accession>A0A0N8JXS5</accession>
<evidence type="ECO:0000259" key="6">
    <source>
        <dbReference type="PROSITE" id="PS50157"/>
    </source>
</evidence>
<evidence type="ECO:0000256" key="3">
    <source>
        <dbReference type="ARBA" id="ARBA00022833"/>
    </source>
</evidence>
<evidence type="ECO:0000256" key="5">
    <source>
        <dbReference type="SAM" id="MobiDB-lite"/>
    </source>
</evidence>
<evidence type="ECO:0000256" key="4">
    <source>
        <dbReference type="PROSITE-ProRule" id="PRU00042"/>
    </source>
</evidence>
<organism evidence="7 8">
    <name type="scientific">Scleropages formosus</name>
    <name type="common">Asian bonytongue</name>
    <name type="synonym">Osteoglossum formosum</name>
    <dbReference type="NCBI Taxonomy" id="113540"/>
    <lineage>
        <taxon>Eukaryota</taxon>
        <taxon>Metazoa</taxon>
        <taxon>Chordata</taxon>
        <taxon>Craniata</taxon>
        <taxon>Vertebrata</taxon>
        <taxon>Euteleostomi</taxon>
        <taxon>Actinopterygii</taxon>
        <taxon>Neopterygii</taxon>
        <taxon>Teleostei</taxon>
        <taxon>Osteoglossocephala</taxon>
        <taxon>Osteoglossomorpha</taxon>
        <taxon>Osteoglossiformes</taxon>
        <taxon>Osteoglossidae</taxon>
        <taxon>Scleropages</taxon>
    </lineage>
</organism>
<dbReference type="PROSITE" id="PS00028">
    <property type="entry name" value="ZINC_FINGER_C2H2_1"/>
    <property type="match status" value="1"/>
</dbReference>
<proteinExistence type="predicted"/>
<name>A0A0N8JXS5_SCLFO</name>
<dbReference type="SUPFAM" id="SSF57667">
    <property type="entry name" value="beta-beta-alpha zinc fingers"/>
    <property type="match status" value="1"/>
</dbReference>
<dbReference type="AlphaFoldDB" id="A0A0N8JXS5"/>
<dbReference type="EMBL" id="JARO02006951">
    <property type="protein sequence ID" value="KPP64553.1"/>
    <property type="molecule type" value="Genomic_DNA"/>
</dbReference>
<feature type="region of interest" description="Disordered" evidence="5">
    <location>
        <begin position="218"/>
        <end position="278"/>
    </location>
</feature>
<dbReference type="Pfam" id="PF00096">
    <property type="entry name" value="zf-C2H2"/>
    <property type="match status" value="1"/>
</dbReference>
<reference evidence="7 8" key="1">
    <citation type="submission" date="2015-08" db="EMBL/GenBank/DDBJ databases">
        <title>The genome of the Asian arowana (Scleropages formosus).</title>
        <authorList>
            <person name="Tan M.H."/>
            <person name="Gan H.M."/>
            <person name="Croft L.J."/>
            <person name="Austin C.M."/>
        </authorList>
    </citation>
    <scope>NUCLEOTIDE SEQUENCE [LARGE SCALE GENOMIC DNA]</scope>
    <source>
        <strain evidence="7">Aro1</strain>
    </source>
</reference>
<dbReference type="Proteomes" id="UP000034805">
    <property type="component" value="Unassembled WGS sequence"/>
</dbReference>
<feature type="non-terminal residue" evidence="7">
    <location>
        <position position="409"/>
    </location>
</feature>
<sequence>MRVLKRSHASGASTCAGETNEEPLPDPWAIASHQLVHSGEKPYRCSECGKSYSRGDYLKQHQRVHSLTLLHTDIQSGAQGQHNQARGVGMPDGSIATSRLAWTSKGKMQENGKLMGREEEFHPLKGCEPQTHGVDTERERTRCLNSQHHPSRWVQSPVRMHLNNLSSADMGKKNESKVTNKCSTPLGIVDNASIFMVTTVVNPKPTAEIAGSGRTLACSHTRCPVDRPHRGLNTRPHPRSPALRTNGSRAHSRDCPQNRTSGGENTKNGSASPASNPQASFTHLPHGWYLAQVCAATPLQGQLLLLPEQLLSVYLLELRVQRGLLLLLRRWRKLLLQRRWLCRLGQGRCVGALRLPLRGGSRQLAGEGRRRIGGRQDTSVGCWWLCGGQKLQSLQSIRLLQWQWLWKWL</sequence>
<evidence type="ECO:0000256" key="1">
    <source>
        <dbReference type="ARBA" id="ARBA00022723"/>
    </source>
</evidence>